<dbReference type="FunFam" id="3.40.50.720:FF:000084">
    <property type="entry name" value="Short-chain dehydrogenase reductase"/>
    <property type="match status" value="1"/>
</dbReference>
<dbReference type="GO" id="GO:0016491">
    <property type="term" value="F:oxidoreductase activity"/>
    <property type="evidence" value="ECO:0007669"/>
    <property type="project" value="UniProtKB-KW"/>
</dbReference>
<dbReference type="SMART" id="SM00822">
    <property type="entry name" value="PKS_KR"/>
    <property type="match status" value="1"/>
</dbReference>
<evidence type="ECO:0000256" key="1">
    <source>
        <dbReference type="ARBA" id="ARBA00006484"/>
    </source>
</evidence>
<dbReference type="PRINTS" id="PR00081">
    <property type="entry name" value="GDHRDH"/>
</dbReference>
<reference evidence="4" key="2">
    <citation type="submission" date="2020-09" db="EMBL/GenBank/DDBJ databases">
        <authorList>
            <person name="Sun Q."/>
            <person name="Ohkuma M."/>
        </authorList>
    </citation>
    <scope>NUCLEOTIDE SEQUENCE</scope>
    <source>
        <strain evidence="4">JCM 3086</strain>
    </source>
</reference>
<name>A0A917KY61_9ACTN</name>
<dbReference type="Pfam" id="PF13561">
    <property type="entry name" value="adh_short_C2"/>
    <property type="match status" value="1"/>
</dbReference>
<dbReference type="Gene3D" id="3.40.50.720">
    <property type="entry name" value="NAD(P)-binding Rossmann-like Domain"/>
    <property type="match status" value="1"/>
</dbReference>
<keyword evidence="5" id="KW-1185">Reference proteome</keyword>
<comment type="caution">
    <text evidence="4">The sequence shown here is derived from an EMBL/GenBank/DDBJ whole genome shotgun (WGS) entry which is preliminary data.</text>
</comment>
<evidence type="ECO:0000313" key="4">
    <source>
        <dbReference type="EMBL" id="GGJ33880.1"/>
    </source>
</evidence>
<dbReference type="RefSeq" id="WP_189313606.1">
    <property type="nucleotide sequence ID" value="NZ_BMQA01000018.1"/>
</dbReference>
<feature type="domain" description="Ketoreductase" evidence="3">
    <location>
        <begin position="16"/>
        <end position="196"/>
    </location>
</feature>
<evidence type="ECO:0000256" key="2">
    <source>
        <dbReference type="ARBA" id="ARBA00023002"/>
    </source>
</evidence>
<comment type="similarity">
    <text evidence="1">Belongs to the short-chain dehydrogenases/reductases (SDR) family.</text>
</comment>
<dbReference type="Proteomes" id="UP000657574">
    <property type="component" value="Unassembled WGS sequence"/>
</dbReference>
<dbReference type="PANTHER" id="PTHR43639">
    <property type="entry name" value="OXIDOREDUCTASE, SHORT-CHAIN DEHYDROGENASE/REDUCTASE FAMILY (AFU_ORTHOLOGUE AFUA_5G02870)"/>
    <property type="match status" value="1"/>
</dbReference>
<protein>
    <submittedName>
        <fullName evidence="4">Oxidoreductase</fullName>
    </submittedName>
</protein>
<proteinExistence type="inferred from homology"/>
<organism evidence="4 5">
    <name type="scientific">Streptomyces brasiliensis</name>
    <dbReference type="NCBI Taxonomy" id="1954"/>
    <lineage>
        <taxon>Bacteria</taxon>
        <taxon>Bacillati</taxon>
        <taxon>Actinomycetota</taxon>
        <taxon>Actinomycetes</taxon>
        <taxon>Kitasatosporales</taxon>
        <taxon>Streptomycetaceae</taxon>
        <taxon>Streptomyces</taxon>
    </lineage>
</organism>
<dbReference type="CDD" id="cd05233">
    <property type="entry name" value="SDR_c"/>
    <property type="match status" value="1"/>
</dbReference>
<dbReference type="SUPFAM" id="SSF51735">
    <property type="entry name" value="NAD(P)-binding Rossmann-fold domains"/>
    <property type="match status" value="1"/>
</dbReference>
<dbReference type="InterPro" id="IPR057326">
    <property type="entry name" value="KR_dom"/>
</dbReference>
<reference evidence="4" key="1">
    <citation type="journal article" date="2014" name="Int. J. Syst. Evol. Microbiol.">
        <title>Complete genome sequence of Corynebacterium casei LMG S-19264T (=DSM 44701T), isolated from a smear-ripened cheese.</title>
        <authorList>
            <consortium name="US DOE Joint Genome Institute (JGI-PGF)"/>
            <person name="Walter F."/>
            <person name="Albersmeier A."/>
            <person name="Kalinowski J."/>
            <person name="Ruckert C."/>
        </authorList>
    </citation>
    <scope>NUCLEOTIDE SEQUENCE</scope>
    <source>
        <strain evidence="4">JCM 3086</strain>
    </source>
</reference>
<evidence type="ECO:0000259" key="3">
    <source>
        <dbReference type="SMART" id="SM00822"/>
    </source>
</evidence>
<dbReference type="EMBL" id="BMQA01000018">
    <property type="protein sequence ID" value="GGJ33880.1"/>
    <property type="molecule type" value="Genomic_DNA"/>
</dbReference>
<dbReference type="AlphaFoldDB" id="A0A917KY61"/>
<evidence type="ECO:0000313" key="5">
    <source>
        <dbReference type="Proteomes" id="UP000657574"/>
    </source>
</evidence>
<keyword evidence="2" id="KW-0560">Oxidoreductase</keyword>
<sequence>MSRNSQEHESSATETSWALITGSTSGIGRATAIRLAQDGYSIVVTGRDPHRAAETRDLIESAGGHAVDLPADLSDPAQVRNLIKRIFDAIDGPLDVVVNNAGGGGFALTEDATENMFDASFNTHVKAPYFLVAAFAPPMAERGRGKIINIGSLSTAMGSAGTSIFQASKAALSMLTKSWTAEYGPRGVQINSVDPGFVITPATEAYGDAYDGFLSSLPAGRGARPEEIAEVIRFLASPQATYLQGASISVDGGKNAVVAM</sequence>
<dbReference type="InterPro" id="IPR002347">
    <property type="entry name" value="SDR_fam"/>
</dbReference>
<dbReference type="PRINTS" id="PR00080">
    <property type="entry name" value="SDRFAMILY"/>
</dbReference>
<dbReference type="PANTHER" id="PTHR43639:SF1">
    <property type="entry name" value="SHORT-CHAIN DEHYDROGENASE_REDUCTASE FAMILY PROTEIN"/>
    <property type="match status" value="1"/>
</dbReference>
<dbReference type="InterPro" id="IPR036291">
    <property type="entry name" value="NAD(P)-bd_dom_sf"/>
</dbReference>
<accession>A0A917KY61</accession>
<gene>
    <name evidence="4" type="ORF">GCM10010121_051280</name>
</gene>